<evidence type="ECO:0000313" key="5">
    <source>
        <dbReference type="Proteomes" id="UP001597347"/>
    </source>
</evidence>
<feature type="domain" description="DUF4397" evidence="3">
    <location>
        <begin position="35"/>
        <end position="156"/>
    </location>
</feature>
<feature type="signal peptide" evidence="2">
    <location>
        <begin position="1"/>
        <end position="29"/>
    </location>
</feature>
<comment type="caution">
    <text evidence="4">The sequence shown here is derived from an EMBL/GenBank/DDBJ whole genome shotgun (WGS) entry which is preliminary data.</text>
</comment>
<evidence type="ECO:0000256" key="1">
    <source>
        <dbReference type="SAM" id="Phobius"/>
    </source>
</evidence>
<feature type="transmembrane region" description="Helical" evidence="1">
    <location>
        <begin position="251"/>
        <end position="271"/>
    </location>
</feature>
<dbReference type="RefSeq" id="WP_377936075.1">
    <property type="nucleotide sequence ID" value="NZ_JBHUEA010000026.1"/>
</dbReference>
<keyword evidence="1" id="KW-0812">Transmembrane</keyword>
<keyword evidence="1" id="KW-0472">Membrane</keyword>
<accession>A0ABW4LGV3</accession>
<name>A0ABW4LGV3_9MICO</name>
<evidence type="ECO:0000259" key="3">
    <source>
        <dbReference type="Pfam" id="PF14344"/>
    </source>
</evidence>
<keyword evidence="5" id="KW-1185">Reference proteome</keyword>
<evidence type="ECO:0000313" key="4">
    <source>
        <dbReference type="EMBL" id="MFD1722718.1"/>
    </source>
</evidence>
<proteinExistence type="predicted"/>
<organism evidence="4 5">
    <name type="scientific">Amnibacterium endophyticum</name>
    <dbReference type="NCBI Taxonomy" id="2109337"/>
    <lineage>
        <taxon>Bacteria</taxon>
        <taxon>Bacillati</taxon>
        <taxon>Actinomycetota</taxon>
        <taxon>Actinomycetes</taxon>
        <taxon>Micrococcales</taxon>
        <taxon>Microbacteriaceae</taxon>
        <taxon>Amnibacterium</taxon>
    </lineage>
</organism>
<dbReference type="InterPro" id="IPR025510">
    <property type="entry name" value="DUF4397"/>
</dbReference>
<keyword evidence="1" id="KW-1133">Transmembrane helix</keyword>
<feature type="chain" id="PRO_5046361683" evidence="2">
    <location>
        <begin position="30"/>
        <end position="280"/>
    </location>
</feature>
<reference evidence="5" key="1">
    <citation type="journal article" date="2019" name="Int. J. Syst. Evol. Microbiol.">
        <title>The Global Catalogue of Microorganisms (GCM) 10K type strain sequencing project: providing services to taxonomists for standard genome sequencing and annotation.</title>
        <authorList>
            <consortium name="The Broad Institute Genomics Platform"/>
            <consortium name="The Broad Institute Genome Sequencing Center for Infectious Disease"/>
            <person name="Wu L."/>
            <person name="Ma J."/>
        </authorList>
    </citation>
    <scope>NUCLEOTIDE SEQUENCE [LARGE SCALE GENOMIC DNA]</scope>
    <source>
        <strain evidence="5">CGMCC 1.12471</strain>
    </source>
</reference>
<keyword evidence="2" id="KW-0732">Signal</keyword>
<dbReference type="Proteomes" id="UP001597347">
    <property type="component" value="Unassembled WGS sequence"/>
</dbReference>
<evidence type="ECO:0000256" key="2">
    <source>
        <dbReference type="SAM" id="SignalP"/>
    </source>
</evidence>
<sequence length="280" mass="27452">MIRRPRLAVLAAAAAALALVVAPTAPATAATRDGWVRLAHMSPDTAAVDVTLSSLSGGVLFRLDDVAYGAISPYMKLPQGTYALAMRPAGSTDPNATPVVSGSVEVTAGEAETVAAIGLNKDLETKAFSDDLAEAAGDRAKVRIVQAAVTHDAVTVDAGSTSVADGAKFGSIGDYVSVPAGKTALKLSSGSDTATVDEDFAAGSAHTLFVIDDAKGGLTLATALDSAASTVAPVGALAAGGGGLAAGDAGLAGLLAAGAAGAGILLTGAMVRGRRRTVRV</sequence>
<protein>
    <submittedName>
        <fullName evidence="4">DUF4397 domain-containing protein</fullName>
    </submittedName>
</protein>
<gene>
    <name evidence="4" type="ORF">ACFSBI_14270</name>
</gene>
<dbReference type="Pfam" id="PF14344">
    <property type="entry name" value="DUF4397"/>
    <property type="match status" value="1"/>
</dbReference>
<dbReference type="EMBL" id="JBHUEA010000026">
    <property type="protein sequence ID" value="MFD1722718.1"/>
    <property type="molecule type" value="Genomic_DNA"/>
</dbReference>